<reference evidence="6" key="2">
    <citation type="journal article" date="2018" name="Algal Res.">
        <title>Characterization of plant carbon substrate utilization by Auxenochlorella protothecoides.</title>
        <authorList>
            <person name="Vogler B.W."/>
            <person name="Starkenburg S.R."/>
            <person name="Sudasinghe N."/>
            <person name="Schambach J.Y."/>
            <person name="Rollin J.A."/>
            <person name="Pattathil S."/>
            <person name="Barry A.N."/>
        </authorList>
    </citation>
    <scope>NUCLEOTIDE SEQUENCE [LARGE SCALE GENOMIC DNA]</scope>
    <source>
        <strain evidence="6">UTEX 25</strain>
    </source>
</reference>
<reference evidence="4" key="4">
    <citation type="submission" date="2018-11" db="EMBL/GenBank/DDBJ databases">
        <title>Characterization of plant carbon substrate utilization by Auxenochlorella protothecoides.</title>
        <authorList>
            <person name="Vogler B.W."/>
            <person name="Starkenburg S.R."/>
            <person name="Sudasinghe N."/>
            <person name="Schambach J.Y."/>
            <person name="Rollin J.A."/>
            <person name="Pattathil S."/>
            <person name="Barry A.N."/>
        </authorList>
    </citation>
    <scope>NUCLEOTIDE SEQUENCE [LARGE SCALE GENOMIC DNA]</scope>
    <source>
        <strain evidence="4">UTEX 25</strain>
    </source>
</reference>
<sequence length="233" mass="24944">MCIPAMRPDLAIAVGAQVRMGPGNEDALDLWQHGIRCNGEITLLVSADNPCRSCQCSGATPSHPAPYLPTPLRALHQEGGGLGPLERELDAAILREDYEQAAVLRDKLREQREGNLSGVLQANAAFYKAFGDADLPAMEAVWGKSESVQVIHPVAGCIAGRDQVLSSWQLILEGGALDITIHNVRAAATDTIGWVTCLEATKAGSRTGRVLATNIFQREGSGWKLVHHHGSII</sequence>
<dbReference type="KEGG" id="apro:F751_2530"/>
<dbReference type="eggNOG" id="ENOG502QPVH">
    <property type="taxonomic scope" value="Eukaryota"/>
</dbReference>
<protein>
    <submittedName>
        <fullName evidence="3">F-box protein SKIP8</fullName>
    </submittedName>
</protein>
<dbReference type="PANTHER" id="PTHR34957">
    <property type="entry name" value="NUCLEAR TRANSPORT FACTOR 2 (NTF2) FAMILY PROTEIN"/>
    <property type="match status" value="1"/>
</dbReference>
<dbReference type="InterPro" id="IPR001943">
    <property type="entry name" value="UVR_dom"/>
</dbReference>
<dbReference type="EMBL" id="QOKY01000128">
    <property type="protein sequence ID" value="RMZ57312.1"/>
    <property type="molecule type" value="Genomic_DNA"/>
</dbReference>
<evidence type="ECO:0000259" key="2">
    <source>
        <dbReference type="Pfam" id="PF13474"/>
    </source>
</evidence>
<dbReference type="Pfam" id="PF02151">
    <property type="entry name" value="UVR"/>
    <property type="match status" value="1"/>
</dbReference>
<dbReference type="Pfam" id="PF13474">
    <property type="entry name" value="SnoaL_3"/>
    <property type="match status" value="1"/>
</dbReference>
<dbReference type="GeneID" id="23613921"/>
<dbReference type="InterPro" id="IPR032710">
    <property type="entry name" value="NTF2-like_dom_sf"/>
</dbReference>
<feature type="domain" description="SnoaL-like" evidence="2">
    <location>
        <begin position="119"/>
        <end position="232"/>
    </location>
</feature>
<evidence type="ECO:0000313" key="3">
    <source>
        <dbReference type="EMBL" id="KFM25688.1"/>
    </source>
</evidence>
<dbReference type="Gene3D" id="3.10.450.50">
    <property type="match status" value="1"/>
</dbReference>
<evidence type="ECO:0000313" key="6">
    <source>
        <dbReference type="Proteomes" id="UP000279271"/>
    </source>
</evidence>
<gene>
    <name evidence="4" type="ORF">APUTEX25_004146</name>
    <name evidence="3" type="ORF">F751_2530</name>
</gene>
<evidence type="ECO:0000259" key="1">
    <source>
        <dbReference type="Pfam" id="PF02151"/>
    </source>
</evidence>
<dbReference type="EMBL" id="KL662122">
    <property type="protein sequence ID" value="KFM25688.1"/>
    <property type="molecule type" value="Genomic_DNA"/>
</dbReference>
<organism evidence="3 5">
    <name type="scientific">Auxenochlorella protothecoides</name>
    <name type="common">Green microalga</name>
    <name type="synonym">Chlorella protothecoides</name>
    <dbReference type="NCBI Taxonomy" id="3075"/>
    <lineage>
        <taxon>Eukaryota</taxon>
        <taxon>Viridiplantae</taxon>
        <taxon>Chlorophyta</taxon>
        <taxon>core chlorophytes</taxon>
        <taxon>Trebouxiophyceae</taxon>
        <taxon>Chlorellales</taxon>
        <taxon>Chlorellaceae</taxon>
        <taxon>Auxenochlorella</taxon>
    </lineage>
</organism>
<name>A0A087SIY4_AUXPR</name>
<dbReference type="OrthoDB" id="2335338at2759"/>
<proteinExistence type="predicted"/>
<dbReference type="Proteomes" id="UP000279271">
    <property type="component" value="Unassembled WGS sequence"/>
</dbReference>
<reference evidence="4" key="3">
    <citation type="submission" date="2018-10" db="EMBL/GenBank/DDBJ databases">
        <authorList>
            <person name="Hovde B."/>
            <person name="Zhang X."/>
        </authorList>
    </citation>
    <scope>NUCLEOTIDE SEQUENCE [LARGE SCALE GENOMIC DNA]</scope>
    <source>
        <strain evidence="4">UTEX 25</strain>
    </source>
</reference>
<evidence type="ECO:0000313" key="4">
    <source>
        <dbReference type="EMBL" id="RMZ57312.1"/>
    </source>
</evidence>
<keyword evidence="5" id="KW-1185">Reference proteome</keyword>
<dbReference type="Proteomes" id="UP000028924">
    <property type="component" value="Unassembled WGS sequence"/>
</dbReference>
<dbReference type="SUPFAM" id="SSF54427">
    <property type="entry name" value="NTF2-like"/>
    <property type="match status" value="1"/>
</dbReference>
<dbReference type="AlphaFoldDB" id="A0A087SIY4"/>
<accession>A0A087SIY4</accession>
<evidence type="ECO:0000313" key="5">
    <source>
        <dbReference type="Proteomes" id="UP000028924"/>
    </source>
</evidence>
<feature type="domain" description="UVR" evidence="1">
    <location>
        <begin position="85"/>
        <end position="110"/>
    </location>
</feature>
<dbReference type="InterPro" id="IPR037401">
    <property type="entry name" value="SnoaL-like"/>
</dbReference>
<dbReference type="RefSeq" id="XP_011398584.1">
    <property type="nucleotide sequence ID" value="XM_011400282.1"/>
</dbReference>
<reference evidence="3 5" key="1">
    <citation type="journal article" date="2014" name="BMC Genomics">
        <title>Oil accumulation mechanisms of the oleaginous microalga Chlorella protothecoides revealed through its genome, transcriptomes, and proteomes.</title>
        <authorList>
            <person name="Gao C."/>
            <person name="Wang Y."/>
            <person name="Shen Y."/>
            <person name="Yan D."/>
            <person name="He X."/>
            <person name="Dai J."/>
            <person name="Wu Q."/>
        </authorList>
    </citation>
    <scope>NUCLEOTIDE SEQUENCE [LARGE SCALE GENOMIC DNA]</scope>
    <source>
        <strain evidence="3 5">0710</strain>
    </source>
</reference>
<dbReference type="PANTHER" id="PTHR34957:SF1">
    <property type="entry name" value="NUCLEAR TRANSPORT FACTOR 2 (NTF2) FAMILY PROTEIN"/>
    <property type="match status" value="1"/>
</dbReference>